<keyword evidence="2" id="KW-1185">Reference proteome</keyword>
<organism evidence="1 2">
    <name type="scientific">Pangasianodon gigas</name>
    <name type="common">Mekong giant catfish</name>
    <name type="synonym">Pangasius gigas</name>
    <dbReference type="NCBI Taxonomy" id="30993"/>
    <lineage>
        <taxon>Eukaryota</taxon>
        <taxon>Metazoa</taxon>
        <taxon>Chordata</taxon>
        <taxon>Craniata</taxon>
        <taxon>Vertebrata</taxon>
        <taxon>Euteleostomi</taxon>
        <taxon>Actinopterygii</taxon>
        <taxon>Neopterygii</taxon>
        <taxon>Teleostei</taxon>
        <taxon>Ostariophysi</taxon>
        <taxon>Siluriformes</taxon>
        <taxon>Pangasiidae</taxon>
        <taxon>Pangasianodon</taxon>
    </lineage>
</organism>
<name>A0ACC5WXQ7_PANGG</name>
<accession>A0ACC5WXQ7</accession>
<dbReference type="Proteomes" id="UP000829447">
    <property type="component" value="Linkage Group LG11"/>
</dbReference>
<gene>
    <name evidence="1" type="ORF">PGIGA_G00031150</name>
</gene>
<comment type="caution">
    <text evidence="1">The sequence shown here is derived from an EMBL/GenBank/DDBJ whole genome shotgun (WGS) entry which is preliminary data.</text>
</comment>
<proteinExistence type="predicted"/>
<evidence type="ECO:0000313" key="2">
    <source>
        <dbReference type="Proteomes" id="UP000829447"/>
    </source>
</evidence>
<dbReference type="EMBL" id="CM040464">
    <property type="protein sequence ID" value="MCI4383837.1"/>
    <property type="molecule type" value="Genomic_DNA"/>
</dbReference>
<sequence>MATTVKSGQGMLRACWRLSSHLQTQPARRTVPHITRYQREKSTAVPKSYVPETSLSRPPWPELPPYDKETEEQKHRGTLTSFLSF</sequence>
<protein>
    <submittedName>
        <fullName evidence="1">Uncharacterized protein</fullName>
    </submittedName>
</protein>
<evidence type="ECO:0000313" key="1">
    <source>
        <dbReference type="EMBL" id="MCI4383837.1"/>
    </source>
</evidence>
<reference evidence="1 2" key="1">
    <citation type="journal article" date="2022" name="bioRxiv">
        <title>An ancient truncated duplication of the anti-Mullerian hormone receptor type 2 gene is a potential conserved master sex determinant in the Pangasiidae catfish family.</title>
        <authorList>
            <person name="Wen M."/>
            <person name="Pan Q."/>
            <person name="Jouanno E."/>
            <person name="Montfort J."/>
            <person name="Zahm M."/>
            <person name="Cabau C."/>
            <person name="Klopp C."/>
            <person name="Iampietro C."/>
            <person name="Roques C."/>
            <person name="Bouchez O."/>
            <person name="Castinel A."/>
            <person name="Donnadieu C."/>
            <person name="Parrinello H."/>
            <person name="Poncet C."/>
            <person name="Belmonte E."/>
            <person name="Gautier V."/>
            <person name="Avarre J.-C."/>
            <person name="Dugue R."/>
            <person name="Gustiano R."/>
            <person name="Ha T.T.T."/>
            <person name="Campet M."/>
            <person name="Sriphairoj K."/>
            <person name="Ribolli J."/>
            <person name="de Almeida F.L."/>
            <person name="Desvignes T."/>
            <person name="Postlethwait J.H."/>
            <person name="Bucao C.F."/>
            <person name="Robinson-Rechavi M."/>
            <person name="Bobe J."/>
            <person name="Herpin A."/>
            <person name="Guiguen Y."/>
        </authorList>
    </citation>
    <scope>NUCLEOTIDE SEQUENCE [LARGE SCALE GENOMIC DNA]</scope>
    <source>
        <strain evidence="1">YG-Dec2019</strain>
    </source>
</reference>